<keyword evidence="4 5" id="KW-0472">Membrane</keyword>
<comment type="similarity">
    <text evidence="5">Belongs to the BI1 family.</text>
</comment>
<evidence type="ECO:0000256" key="5">
    <source>
        <dbReference type="RuleBase" id="RU004379"/>
    </source>
</evidence>
<feature type="transmembrane region" description="Helical" evidence="5">
    <location>
        <begin position="269"/>
        <end position="294"/>
    </location>
</feature>
<evidence type="ECO:0000313" key="8">
    <source>
        <dbReference type="Proteomes" id="UP000663880"/>
    </source>
</evidence>
<dbReference type="PANTHER" id="PTHR23291:SF47">
    <property type="entry name" value="TRANSMEMBRANE BAX INHIBITOR MOTIF CONTAINING 7"/>
    <property type="match status" value="1"/>
</dbReference>
<dbReference type="Proteomes" id="UP000663880">
    <property type="component" value="Unassembled WGS sequence"/>
</dbReference>
<protein>
    <submittedName>
        <fullName evidence="7">Uncharacterized protein</fullName>
    </submittedName>
</protein>
<comment type="caution">
    <text evidence="7">The sequence shown here is derived from an EMBL/GenBank/DDBJ whole genome shotgun (WGS) entry which is preliminary data.</text>
</comment>
<feature type="transmembrane region" description="Helical" evidence="5">
    <location>
        <begin position="117"/>
        <end position="141"/>
    </location>
</feature>
<accession>A0A821MGX3</accession>
<proteinExistence type="inferred from homology"/>
<keyword evidence="2 5" id="KW-0812">Transmembrane</keyword>
<evidence type="ECO:0000256" key="4">
    <source>
        <dbReference type="ARBA" id="ARBA00023136"/>
    </source>
</evidence>
<name>A0A821MGX3_9NEOP</name>
<organism evidence="7 8">
    <name type="scientific">Pieris macdunnoughi</name>
    <dbReference type="NCBI Taxonomy" id="345717"/>
    <lineage>
        <taxon>Eukaryota</taxon>
        <taxon>Metazoa</taxon>
        <taxon>Ecdysozoa</taxon>
        <taxon>Arthropoda</taxon>
        <taxon>Hexapoda</taxon>
        <taxon>Insecta</taxon>
        <taxon>Pterygota</taxon>
        <taxon>Neoptera</taxon>
        <taxon>Endopterygota</taxon>
        <taxon>Lepidoptera</taxon>
        <taxon>Glossata</taxon>
        <taxon>Ditrysia</taxon>
        <taxon>Papilionoidea</taxon>
        <taxon>Pieridae</taxon>
        <taxon>Pierinae</taxon>
        <taxon>Pieris</taxon>
    </lineage>
</organism>
<dbReference type="InterPro" id="IPR006214">
    <property type="entry name" value="Bax_inhibitor_1-related"/>
</dbReference>
<keyword evidence="8" id="KW-1185">Reference proteome</keyword>
<sequence length="333" mass="37837">MSKKGIADVIRSEVNIFIEDEKEKRFNDNKNLEEQKDRETKERQNTVQINDQVRDLEKGVSAKSVKSTDGKSKSSIGQRTMWIQFLGIREAAREHIATTGGFEDHVPFTYDPESRNYFVKFVFIILFLMLLLTVGLVALILNTPSVKEVFQNNYLTCLIISLVIIIFISCLMICSPCSRRPPCNFVCLFIAVMGMSFVVVTMTCKVRTQLIFYAFIATAVVVFFCVLLACSSFDFTKWYLYVVLIAVAFGAVATIISVSMFFLNVYYKPIHMVILLIGTILNVVILTIELQTILGGRAVEIGESDYALAAFMLYTSIIDLFLKILQMMYIHDR</sequence>
<dbReference type="GO" id="GO:0016020">
    <property type="term" value="C:membrane"/>
    <property type="evidence" value="ECO:0007669"/>
    <property type="project" value="UniProtKB-SubCell"/>
</dbReference>
<evidence type="ECO:0000256" key="6">
    <source>
        <dbReference type="SAM" id="MobiDB-lite"/>
    </source>
</evidence>
<dbReference type="Pfam" id="PF01027">
    <property type="entry name" value="Bax1-I"/>
    <property type="match status" value="1"/>
</dbReference>
<gene>
    <name evidence="7" type="ORF">PMACD_LOCUS1677</name>
</gene>
<dbReference type="OrthoDB" id="7933078at2759"/>
<comment type="subcellular location">
    <subcellularLocation>
        <location evidence="1">Membrane</location>
        <topology evidence="1">Multi-pass membrane protein</topology>
    </subcellularLocation>
</comment>
<evidence type="ECO:0000256" key="2">
    <source>
        <dbReference type="ARBA" id="ARBA00022692"/>
    </source>
</evidence>
<feature type="region of interest" description="Disordered" evidence="6">
    <location>
        <begin position="27"/>
        <end position="47"/>
    </location>
</feature>
<reference evidence="7" key="1">
    <citation type="submission" date="2021-02" db="EMBL/GenBank/DDBJ databases">
        <authorList>
            <person name="Steward A R."/>
        </authorList>
    </citation>
    <scope>NUCLEOTIDE SEQUENCE</scope>
</reference>
<feature type="compositionally biased region" description="Basic and acidic residues" evidence="6">
    <location>
        <begin position="27"/>
        <end position="44"/>
    </location>
</feature>
<dbReference type="AlphaFoldDB" id="A0A821MGX3"/>
<keyword evidence="3 5" id="KW-1133">Transmembrane helix</keyword>
<feature type="transmembrane region" description="Helical" evidence="5">
    <location>
        <begin position="153"/>
        <end position="173"/>
    </location>
</feature>
<feature type="transmembrane region" description="Helical" evidence="5">
    <location>
        <begin position="306"/>
        <end position="330"/>
    </location>
</feature>
<feature type="transmembrane region" description="Helical" evidence="5">
    <location>
        <begin position="210"/>
        <end position="231"/>
    </location>
</feature>
<evidence type="ECO:0000256" key="1">
    <source>
        <dbReference type="ARBA" id="ARBA00004141"/>
    </source>
</evidence>
<dbReference type="EMBL" id="CAJOBZ010000003">
    <property type="protein sequence ID" value="CAF4768294.1"/>
    <property type="molecule type" value="Genomic_DNA"/>
</dbReference>
<dbReference type="PANTHER" id="PTHR23291">
    <property type="entry name" value="BAX INHIBITOR-RELATED"/>
    <property type="match status" value="1"/>
</dbReference>
<evidence type="ECO:0000313" key="7">
    <source>
        <dbReference type="EMBL" id="CAF4768294.1"/>
    </source>
</evidence>
<evidence type="ECO:0000256" key="3">
    <source>
        <dbReference type="ARBA" id="ARBA00022989"/>
    </source>
</evidence>
<feature type="transmembrane region" description="Helical" evidence="5">
    <location>
        <begin position="238"/>
        <end position="263"/>
    </location>
</feature>
<feature type="transmembrane region" description="Helical" evidence="5">
    <location>
        <begin position="185"/>
        <end position="204"/>
    </location>
</feature>